<dbReference type="Pfam" id="PF00107">
    <property type="entry name" value="ADH_zinc_N"/>
    <property type="match status" value="1"/>
</dbReference>
<protein>
    <recommendedName>
        <fullName evidence="3">Alcohol dehydrogenase-like C-terminal domain-containing protein</fullName>
    </recommendedName>
</protein>
<dbReference type="InterPro" id="IPR013149">
    <property type="entry name" value="ADH-like_C"/>
</dbReference>
<dbReference type="SUPFAM" id="SSF51735">
    <property type="entry name" value="NAD(P)-binding Rossmann-fold domains"/>
    <property type="match status" value="1"/>
</dbReference>
<dbReference type="OrthoDB" id="203908at2759"/>
<feature type="domain" description="Alcohol dehydrogenase-like C-terminal" evidence="3">
    <location>
        <begin position="33"/>
        <end position="90"/>
    </location>
</feature>
<gene>
    <name evidence="4" type="ORF">JVT61DRAFT_11200</name>
</gene>
<dbReference type="AlphaFoldDB" id="A0A8I2YF09"/>
<keyword evidence="1" id="KW-0521">NADP</keyword>
<accession>A0A8I2YF09</accession>
<proteinExistence type="predicted"/>
<sequence length="108" mass="11819">MVKYGQVNKGDDVLVHAGASGVGGRSNPDCTHTVTATASTRDKLEWLLSIPNGATHAVNYTSDNFAEHVKQTTKGKGVDVIIDFVGRTHWKRTLIRWQLTGGWFSLHS</sequence>
<dbReference type="GO" id="GO:0070402">
    <property type="term" value="F:NADPH binding"/>
    <property type="evidence" value="ECO:0007669"/>
    <property type="project" value="TreeGrafter"/>
</dbReference>
<evidence type="ECO:0000313" key="4">
    <source>
        <dbReference type="EMBL" id="KAG6370680.1"/>
    </source>
</evidence>
<organism evidence="4 5">
    <name type="scientific">Boletus reticuloceps</name>
    <dbReference type="NCBI Taxonomy" id="495285"/>
    <lineage>
        <taxon>Eukaryota</taxon>
        <taxon>Fungi</taxon>
        <taxon>Dikarya</taxon>
        <taxon>Basidiomycota</taxon>
        <taxon>Agaricomycotina</taxon>
        <taxon>Agaricomycetes</taxon>
        <taxon>Agaricomycetidae</taxon>
        <taxon>Boletales</taxon>
        <taxon>Boletineae</taxon>
        <taxon>Boletaceae</taxon>
        <taxon>Boletoideae</taxon>
        <taxon>Boletus</taxon>
    </lineage>
</organism>
<dbReference type="PANTHER" id="PTHR48106:SF18">
    <property type="entry name" value="QUINONE OXIDOREDUCTASE PIG3"/>
    <property type="match status" value="1"/>
</dbReference>
<name>A0A8I2YF09_9AGAM</name>
<evidence type="ECO:0000259" key="3">
    <source>
        <dbReference type="Pfam" id="PF00107"/>
    </source>
</evidence>
<dbReference type="InterPro" id="IPR036291">
    <property type="entry name" value="NAD(P)-bd_dom_sf"/>
</dbReference>
<comment type="caution">
    <text evidence="4">The sequence shown here is derived from an EMBL/GenBank/DDBJ whole genome shotgun (WGS) entry which is preliminary data.</text>
</comment>
<keyword evidence="5" id="KW-1185">Reference proteome</keyword>
<dbReference type="PANTHER" id="PTHR48106">
    <property type="entry name" value="QUINONE OXIDOREDUCTASE PIG3-RELATED"/>
    <property type="match status" value="1"/>
</dbReference>
<evidence type="ECO:0000313" key="5">
    <source>
        <dbReference type="Proteomes" id="UP000683000"/>
    </source>
</evidence>
<keyword evidence="2" id="KW-0560">Oxidoreductase</keyword>
<reference evidence="4" key="1">
    <citation type="submission" date="2021-03" db="EMBL/GenBank/DDBJ databases">
        <title>Evolutionary innovations through gain and loss of genes in the ectomycorrhizal Boletales.</title>
        <authorList>
            <person name="Wu G."/>
            <person name="Miyauchi S."/>
            <person name="Morin E."/>
            <person name="Yang Z.-L."/>
            <person name="Xu J."/>
            <person name="Martin F.M."/>
        </authorList>
    </citation>
    <scope>NUCLEOTIDE SEQUENCE</scope>
    <source>
        <strain evidence="4">BR01</strain>
    </source>
</reference>
<evidence type="ECO:0000256" key="1">
    <source>
        <dbReference type="ARBA" id="ARBA00022857"/>
    </source>
</evidence>
<evidence type="ECO:0000256" key="2">
    <source>
        <dbReference type="ARBA" id="ARBA00023002"/>
    </source>
</evidence>
<dbReference type="EMBL" id="JAGFBS010000046">
    <property type="protein sequence ID" value="KAG6370680.1"/>
    <property type="molecule type" value="Genomic_DNA"/>
</dbReference>
<dbReference type="Proteomes" id="UP000683000">
    <property type="component" value="Unassembled WGS sequence"/>
</dbReference>
<dbReference type="Gene3D" id="3.40.50.720">
    <property type="entry name" value="NAD(P)-binding Rossmann-like Domain"/>
    <property type="match status" value="1"/>
</dbReference>
<dbReference type="GO" id="GO:0016651">
    <property type="term" value="F:oxidoreductase activity, acting on NAD(P)H"/>
    <property type="evidence" value="ECO:0007669"/>
    <property type="project" value="TreeGrafter"/>
</dbReference>